<dbReference type="CDD" id="cd03214">
    <property type="entry name" value="ABC_Iron-Siderophores_B12_Hemin"/>
    <property type="match status" value="1"/>
</dbReference>
<dbReference type="EMBL" id="JBDPZD010000002">
    <property type="protein sequence ID" value="MEO3691629.1"/>
    <property type="molecule type" value="Genomic_DNA"/>
</dbReference>
<comment type="caution">
    <text evidence="8">The sequence shown here is derived from an EMBL/GenBank/DDBJ whole genome shotgun (WGS) entry which is preliminary data.</text>
</comment>
<gene>
    <name evidence="8" type="ORF">ABDJ85_09125</name>
</gene>
<dbReference type="Pfam" id="PF00005">
    <property type="entry name" value="ABC_tran"/>
    <property type="match status" value="1"/>
</dbReference>
<organism evidence="8 9">
    <name type="scientific">Roseateles paludis</name>
    <dbReference type="NCBI Taxonomy" id="3145238"/>
    <lineage>
        <taxon>Bacteria</taxon>
        <taxon>Pseudomonadati</taxon>
        <taxon>Pseudomonadota</taxon>
        <taxon>Betaproteobacteria</taxon>
        <taxon>Burkholderiales</taxon>
        <taxon>Sphaerotilaceae</taxon>
        <taxon>Roseateles</taxon>
    </lineage>
</organism>
<keyword evidence="3" id="KW-0547">Nucleotide-binding</keyword>
<evidence type="ECO:0000256" key="2">
    <source>
        <dbReference type="ARBA" id="ARBA00022475"/>
    </source>
</evidence>
<evidence type="ECO:0000259" key="7">
    <source>
        <dbReference type="PROSITE" id="PS50893"/>
    </source>
</evidence>
<dbReference type="SMART" id="SM00382">
    <property type="entry name" value="AAA"/>
    <property type="match status" value="1"/>
</dbReference>
<keyword evidence="9" id="KW-1185">Reference proteome</keyword>
<evidence type="ECO:0000313" key="9">
    <source>
        <dbReference type="Proteomes" id="UP001495147"/>
    </source>
</evidence>
<dbReference type="SUPFAM" id="SSF52540">
    <property type="entry name" value="P-loop containing nucleoside triphosphate hydrolases"/>
    <property type="match status" value="1"/>
</dbReference>
<dbReference type="PANTHER" id="PTHR42794:SF1">
    <property type="entry name" value="HEMIN IMPORT ATP-BINDING PROTEIN HMUV"/>
    <property type="match status" value="1"/>
</dbReference>
<evidence type="ECO:0000313" key="8">
    <source>
        <dbReference type="EMBL" id="MEO3691629.1"/>
    </source>
</evidence>
<keyword evidence="2" id="KW-1003">Cell membrane</keyword>
<dbReference type="PROSITE" id="PS00211">
    <property type="entry name" value="ABC_TRANSPORTER_1"/>
    <property type="match status" value="1"/>
</dbReference>
<dbReference type="RefSeq" id="WP_347704446.1">
    <property type="nucleotide sequence ID" value="NZ_JBDPZD010000002.1"/>
</dbReference>
<evidence type="ECO:0000256" key="3">
    <source>
        <dbReference type="ARBA" id="ARBA00022741"/>
    </source>
</evidence>
<dbReference type="GO" id="GO:0005524">
    <property type="term" value="F:ATP binding"/>
    <property type="evidence" value="ECO:0007669"/>
    <property type="project" value="UniProtKB-KW"/>
</dbReference>
<dbReference type="InterPro" id="IPR003593">
    <property type="entry name" value="AAA+_ATPase"/>
</dbReference>
<dbReference type="InterPro" id="IPR017871">
    <property type="entry name" value="ABC_transporter-like_CS"/>
</dbReference>
<keyword evidence="4 8" id="KW-0067">ATP-binding</keyword>
<sequence length="251" mass="27187">MSLHARIARLRIEGAEILHGIDLRLQPGAWTAIVGPNGAGKSSLLRVLAGLLKPEGEVQLQGRALGHWPAAERARELAWMGPQEPGADDLTAHDVVMLGRLPHRAWLAPPSPADHAAVEAAMQALQCWPWRHRRLASLSSGERQRVLLARVLAVQAAVTLLDEPLAHLDPPHQAEWQSGVRDLVAQGRTVVSVLHELNIALAADQLVVMDAGRIVSHAPPSAPESHEALMRVFGGRLELVPHGGRWVVVVR</sequence>
<name>A0ABV0G1P2_9BURK</name>
<dbReference type="PROSITE" id="PS50893">
    <property type="entry name" value="ABC_TRANSPORTER_2"/>
    <property type="match status" value="1"/>
</dbReference>
<keyword evidence="1" id="KW-0813">Transport</keyword>
<comment type="function">
    <text evidence="6">Part of the ABC transporter complex HmuTUV involved in hemin import. Responsible for energy coupling to the transport system.</text>
</comment>
<dbReference type="InterPro" id="IPR027417">
    <property type="entry name" value="P-loop_NTPase"/>
</dbReference>
<proteinExistence type="predicted"/>
<evidence type="ECO:0000256" key="1">
    <source>
        <dbReference type="ARBA" id="ARBA00022448"/>
    </source>
</evidence>
<feature type="domain" description="ABC transporter" evidence="7">
    <location>
        <begin position="3"/>
        <end position="236"/>
    </location>
</feature>
<dbReference type="InterPro" id="IPR003439">
    <property type="entry name" value="ABC_transporter-like_ATP-bd"/>
</dbReference>
<evidence type="ECO:0000256" key="4">
    <source>
        <dbReference type="ARBA" id="ARBA00022840"/>
    </source>
</evidence>
<dbReference type="Gene3D" id="3.40.50.300">
    <property type="entry name" value="P-loop containing nucleotide triphosphate hydrolases"/>
    <property type="match status" value="1"/>
</dbReference>
<evidence type="ECO:0000256" key="5">
    <source>
        <dbReference type="ARBA" id="ARBA00022967"/>
    </source>
</evidence>
<evidence type="ECO:0000256" key="6">
    <source>
        <dbReference type="ARBA" id="ARBA00037066"/>
    </source>
</evidence>
<reference evidence="8 9" key="1">
    <citation type="submission" date="2024-05" db="EMBL/GenBank/DDBJ databases">
        <title>Roseateles sp. DJS-2-20 16S ribosomal RNA gene Genome sequencing and assembly.</title>
        <authorList>
            <person name="Woo H."/>
        </authorList>
    </citation>
    <scope>NUCLEOTIDE SEQUENCE [LARGE SCALE GENOMIC DNA]</scope>
    <source>
        <strain evidence="8 9">DJS-2-20</strain>
    </source>
</reference>
<dbReference type="Proteomes" id="UP001495147">
    <property type="component" value="Unassembled WGS sequence"/>
</dbReference>
<keyword evidence="5" id="KW-1278">Translocase</keyword>
<protein>
    <submittedName>
        <fullName evidence="8">ABC transporter ATP-binding protein</fullName>
    </submittedName>
</protein>
<dbReference type="PANTHER" id="PTHR42794">
    <property type="entry name" value="HEMIN IMPORT ATP-BINDING PROTEIN HMUV"/>
    <property type="match status" value="1"/>
</dbReference>
<keyword evidence="2" id="KW-0472">Membrane</keyword>
<accession>A0ABV0G1P2</accession>